<evidence type="ECO:0000313" key="4">
    <source>
        <dbReference type="Proteomes" id="UP000688137"/>
    </source>
</evidence>
<feature type="compositionally biased region" description="Polar residues" evidence="2">
    <location>
        <begin position="398"/>
        <end position="409"/>
    </location>
</feature>
<feature type="compositionally biased region" description="Basic and acidic residues" evidence="2">
    <location>
        <begin position="527"/>
        <end position="547"/>
    </location>
</feature>
<feature type="region of interest" description="Disordered" evidence="2">
    <location>
        <begin position="187"/>
        <end position="224"/>
    </location>
</feature>
<evidence type="ECO:0000256" key="2">
    <source>
        <dbReference type="SAM" id="MobiDB-lite"/>
    </source>
</evidence>
<keyword evidence="4" id="KW-1185">Reference proteome</keyword>
<organism evidence="3 4">
    <name type="scientific">Paramecium primaurelia</name>
    <dbReference type="NCBI Taxonomy" id="5886"/>
    <lineage>
        <taxon>Eukaryota</taxon>
        <taxon>Sar</taxon>
        <taxon>Alveolata</taxon>
        <taxon>Ciliophora</taxon>
        <taxon>Intramacronucleata</taxon>
        <taxon>Oligohymenophorea</taxon>
        <taxon>Peniculida</taxon>
        <taxon>Parameciidae</taxon>
        <taxon>Paramecium</taxon>
    </lineage>
</organism>
<evidence type="ECO:0000313" key="3">
    <source>
        <dbReference type="EMBL" id="CAD8043335.1"/>
    </source>
</evidence>
<sequence length="757" mass="89953">MQRQESQKNQEMIVKFLNFCATLIQKNVKGYIQRQRHKIIMMHIRRFKAILNGFIQGYRTRQIMKVPDVAKLRQNIIETDDGTYGNPQIRQKKINLIRMIDSYLQNGQFYQKLNRVKSSQKQFIRNQWLDNEFVNQDQNYQQNYYKKPQKQLPKQNQIEQQYYDQLIQNEYTEQPQADYQQYMQQQSQIRDKSHSNSNLSGQYNQSQRYEYQQDERPIKSKNQHNYAVQDRITPERNSYDDDRPICGKSKYQYQEDDRPINAKYTNTQNLYEDERPINAKNRNNNYEDDRPTTAKNTKAINQYEDDRPIKKGKDTYQIDQEQFPDNDRPIASSGQYQQFEDERPLGGKGQYNIPVDDMPINGKGTYGDFEEEAPPKKQKQPLKKKKDQKKDNKIIDAPQQNMYDNQNENEPPFGKVQNDDQNDLEKPKQKKKDPKLLENLKKRTKYDPRKAIQEAKKKQEEQQQLEQIDDEEVIEQQLEKEVLPQQQQQIPQKKQVLSQKNLQEKQQKQLSPKSSKQNFSATPERQTPMKEQVDEGSPKDDNSDQKPKNFLKRKSKQIPLKNPKVDPKTVKSKVKNCWNAGSTIDDPELDGNEDIPQSPKAYINNKSPSRRFEQKGSELQSNYQQQLLQQQQLIQQQQQIQQNKSQGPLHVQVQLVQDNQSQYQINPSHQGNQQLQQQKRQSIQLDELERAYYSKYTQKLETTKMNLKVLDQERQENSRGVPIITAKSRFYTSFRVNDFERLLAQLEDQYNKLQISK</sequence>
<feature type="coiled-coil region" evidence="1">
    <location>
        <begin position="693"/>
        <end position="756"/>
    </location>
</feature>
<feature type="compositionally biased region" description="Low complexity" evidence="2">
    <location>
        <begin position="508"/>
        <end position="517"/>
    </location>
</feature>
<protein>
    <submittedName>
        <fullName evidence="3">Uncharacterized protein</fullName>
    </submittedName>
</protein>
<dbReference type="OMA" id="YRTRQIM"/>
<evidence type="ECO:0000256" key="1">
    <source>
        <dbReference type="SAM" id="Coils"/>
    </source>
</evidence>
<feature type="compositionally biased region" description="Polar residues" evidence="2">
    <location>
        <begin position="195"/>
        <end position="210"/>
    </location>
</feature>
<dbReference type="AlphaFoldDB" id="A0A8S1JNJ9"/>
<dbReference type="Proteomes" id="UP000688137">
    <property type="component" value="Unassembled WGS sequence"/>
</dbReference>
<reference evidence="3" key="1">
    <citation type="submission" date="2021-01" db="EMBL/GenBank/DDBJ databases">
        <authorList>
            <consortium name="Genoscope - CEA"/>
            <person name="William W."/>
        </authorList>
    </citation>
    <scope>NUCLEOTIDE SEQUENCE</scope>
</reference>
<accession>A0A8S1JNJ9</accession>
<name>A0A8S1JNJ9_PARPR</name>
<feature type="region of interest" description="Disordered" evidence="2">
    <location>
        <begin position="337"/>
        <end position="468"/>
    </location>
</feature>
<feature type="compositionally biased region" description="Basic and acidic residues" evidence="2">
    <location>
        <begin position="434"/>
        <end position="461"/>
    </location>
</feature>
<gene>
    <name evidence="3" type="ORF">PPRIM_AZ9-3.1.T0040559</name>
</gene>
<feature type="compositionally biased region" description="Basic residues" evidence="2">
    <location>
        <begin position="376"/>
        <end position="387"/>
    </location>
</feature>
<feature type="region of interest" description="Disordered" evidence="2">
    <location>
        <begin position="274"/>
        <end position="312"/>
    </location>
</feature>
<comment type="caution">
    <text evidence="3">The sequence shown here is derived from an EMBL/GenBank/DDBJ whole genome shotgun (WGS) entry which is preliminary data.</text>
</comment>
<dbReference type="PROSITE" id="PS50096">
    <property type="entry name" value="IQ"/>
    <property type="match status" value="1"/>
</dbReference>
<keyword evidence="1" id="KW-0175">Coiled coil</keyword>
<feature type="compositionally biased region" description="Low complexity" evidence="2">
    <location>
        <begin position="483"/>
        <end position="501"/>
    </location>
</feature>
<dbReference type="EMBL" id="CAJJDM010000001">
    <property type="protein sequence ID" value="CAD8043335.1"/>
    <property type="molecule type" value="Genomic_DNA"/>
</dbReference>
<feature type="region of interest" description="Disordered" evidence="2">
    <location>
        <begin position="483"/>
        <end position="620"/>
    </location>
</feature>
<proteinExistence type="predicted"/>